<comment type="similarity">
    <text evidence="1 4">Belongs to the short-chain dehydrogenases/reductases (SDR) family.</text>
</comment>
<dbReference type="PANTHER" id="PTHR42901:SF1">
    <property type="entry name" value="ALCOHOL DEHYDROGENASE"/>
    <property type="match status" value="1"/>
</dbReference>
<protein>
    <submittedName>
        <fullName evidence="5">Uncharacterized protein</fullName>
    </submittedName>
</protein>
<dbReference type="RefSeq" id="XP_007376813.1">
    <property type="nucleotide sequence ID" value="XM_007376751.1"/>
</dbReference>
<evidence type="ECO:0000313" key="5">
    <source>
        <dbReference type="EMBL" id="EGW30780.1"/>
    </source>
</evidence>
<dbReference type="SUPFAM" id="SSF51735">
    <property type="entry name" value="NAD(P)-binding Rossmann-fold domains"/>
    <property type="match status" value="1"/>
</dbReference>
<dbReference type="FunFam" id="3.40.50.720:FF:000047">
    <property type="entry name" value="NADP-dependent L-serine/L-allo-threonine dehydrogenase"/>
    <property type="match status" value="1"/>
</dbReference>
<dbReference type="GeneID" id="18871615"/>
<dbReference type="Gene3D" id="3.40.50.720">
    <property type="entry name" value="NAD(P)-binding Rossmann-like Domain"/>
    <property type="match status" value="1"/>
</dbReference>
<evidence type="ECO:0000256" key="3">
    <source>
        <dbReference type="ARBA" id="ARBA00023002"/>
    </source>
</evidence>
<gene>
    <name evidence="5" type="ORF">SPAPADRAFT_51980</name>
</gene>
<dbReference type="KEGG" id="spaa:SPAPADRAFT_51980"/>
<dbReference type="eggNOG" id="KOG1205">
    <property type="taxonomic scope" value="Eukaryota"/>
</dbReference>
<dbReference type="GO" id="GO:0016616">
    <property type="term" value="F:oxidoreductase activity, acting on the CH-OH group of donors, NAD or NADP as acceptor"/>
    <property type="evidence" value="ECO:0007669"/>
    <property type="project" value="UniProtKB-ARBA"/>
</dbReference>
<evidence type="ECO:0000256" key="1">
    <source>
        <dbReference type="ARBA" id="ARBA00006484"/>
    </source>
</evidence>
<dbReference type="InterPro" id="IPR002347">
    <property type="entry name" value="SDR_fam"/>
</dbReference>
<keyword evidence="6" id="KW-1185">Reference proteome</keyword>
<keyword evidence="2" id="KW-0521">NADP</keyword>
<evidence type="ECO:0000256" key="4">
    <source>
        <dbReference type="RuleBase" id="RU000363"/>
    </source>
</evidence>
<dbReference type="EMBL" id="GL996504">
    <property type="protein sequence ID" value="EGW30780.1"/>
    <property type="molecule type" value="Genomic_DNA"/>
</dbReference>
<dbReference type="STRING" id="619300.G3ASZ8"/>
<keyword evidence="3" id="KW-0560">Oxidoreductase</keyword>
<reference evidence="5 6" key="1">
    <citation type="journal article" date="2011" name="Proc. Natl. Acad. Sci. U.S.A.">
        <title>Comparative genomics of xylose-fermenting fungi for enhanced biofuel production.</title>
        <authorList>
            <person name="Wohlbach D.J."/>
            <person name="Kuo A."/>
            <person name="Sato T.K."/>
            <person name="Potts K.M."/>
            <person name="Salamov A.A."/>
            <person name="LaButti K.M."/>
            <person name="Sun H."/>
            <person name="Clum A."/>
            <person name="Pangilinan J.L."/>
            <person name="Lindquist E.A."/>
            <person name="Lucas S."/>
            <person name="Lapidus A."/>
            <person name="Jin M."/>
            <person name="Gunawan C."/>
            <person name="Balan V."/>
            <person name="Dale B.E."/>
            <person name="Jeffries T.W."/>
            <person name="Zinkel R."/>
            <person name="Barry K.W."/>
            <person name="Grigoriev I.V."/>
            <person name="Gasch A.P."/>
        </authorList>
    </citation>
    <scope>NUCLEOTIDE SEQUENCE [LARGE SCALE GENOMIC DNA]</scope>
    <source>
        <strain evidence="6">NRRL Y-27907 / 11-Y1</strain>
    </source>
</reference>
<sequence>MSYGIKAAERLANKSILITGASSGIGAATAREFAHASRGQISLILGARRQERLQQLSQSLTTEYPNIKVHTAFLDVTIKDSIREFVNGIPGTPDVLVNNSGKALGRANVGEITDEDIRGMMETNVVGLINMTQEILPKMKQRNTGTIFNVGSIAGWDGYVGGSVYCASKAAVRYFTDSLRKELIDTKVRVLEVNPGAVLTEFSLVRCKGDEQAADKVYEGTEPLTAEDIAEIIVFGSSRRDNTVIAETIVYPQHQASPVHIYRKC</sequence>
<proteinExistence type="inferred from homology"/>
<dbReference type="Pfam" id="PF00106">
    <property type="entry name" value="adh_short"/>
    <property type="match status" value="1"/>
</dbReference>
<dbReference type="HOGENOM" id="CLU_010194_2_10_1"/>
<dbReference type="OMA" id="IVLCTQR"/>
<dbReference type="PROSITE" id="PS00061">
    <property type="entry name" value="ADH_SHORT"/>
    <property type="match status" value="1"/>
</dbReference>
<dbReference type="InParanoid" id="G3ASZ8"/>
<organism evidence="6">
    <name type="scientific">Spathaspora passalidarum (strain NRRL Y-27907 / 11-Y1)</name>
    <dbReference type="NCBI Taxonomy" id="619300"/>
    <lineage>
        <taxon>Eukaryota</taxon>
        <taxon>Fungi</taxon>
        <taxon>Dikarya</taxon>
        <taxon>Ascomycota</taxon>
        <taxon>Saccharomycotina</taxon>
        <taxon>Pichiomycetes</taxon>
        <taxon>Debaryomycetaceae</taxon>
        <taxon>Spathaspora</taxon>
    </lineage>
</organism>
<evidence type="ECO:0000256" key="2">
    <source>
        <dbReference type="ARBA" id="ARBA00022857"/>
    </source>
</evidence>
<evidence type="ECO:0000313" key="6">
    <source>
        <dbReference type="Proteomes" id="UP000000709"/>
    </source>
</evidence>
<accession>G3ASZ8</accession>
<name>G3ASZ8_SPAPN</name>
<dbReference type="PANTHER" id="PTHR42901">
    <property type="entry name" value="ALCOHOL DEHYDROGENASE"/>
    <property type="match status" value="1"/>
</dbReference>
<dbReference type="InterPro" id="IPR020904">
    <property type="entry name" value="Sc_DH/Rdtase_CS"/>
</dbReference>
<dbReference type="OrthoDB" id="6251714at2759"/>
<dbReference type="InterPro" id="IPR036291">
    <property type="entry name" value="NAD(P)-bd_dom_sf"/>
</dbReference>
<dbReference type="AlphaFoldDB" id="G3ASZ8"/>
<dbReference type="Proteomes" id="UP000000709">
    <property type="component" value="Unassembled WGS sequence"/>
</dbReference>
<dbReference type="PRINTS" id="PR00081">
    <property type="entry name" value="GDHRDH"/>
</dbReference>
<dbReference type="PRINTS" id="PR00080">
    <property type="entry name" value="SDRFAMILY"/>
</dbReference>